<dbReference type="EMBL" id="JARBHB010000002">
    <property type="protein sequence ID" value="KAJ8892214.1"/>
    <property type="molecule type" value="Genomic_DNA"/>
</dbReference>
<dbReference type="Proteomes" id="UP001159363">
    <property type="component" value="Chromosome 2"/>
</dbReference>
<accession>A0ABQ9I6F4</accession>
<reference evidence="1 2" key="1">
    <citation type="submission" date="2023-02" db="EMBL/GenBank/DDBJ databases">
        <title>LHISI_Scaffold_Assembly.</title>
        <authorList>
            <person name="Stuart O.P."/>
            <person name="Cleave R."/>
            <person name="Magrath M.J.L."/>
            <person name="Mikheyev A.S."/>
        </authorList>
    </citation>
    <scope>NUCLEOTIDE SEQUENCE [LARGE SCALE GENOMIC DNA]</scope>
    <source>
        <strain evidence="1">Daus_M_001</strain>
        <tissue evidence="1">Leg muscle</tissue>
    </source>
</reference>
<proteinExistence type="predicted"/>
<sequence>MHQATTELCGDKTPTISMVNLLLFLLKFSLARYIANHSKLPASDVEFAKLLLFSIKARVAVYDHKEPYFSGMLWIQSLHQARNFIHVRYVQNIPDQDRLHLYIAYHSSVPVVRHVELAHYLCSLQRTHWILGTTTHFTTNMANCNKEYRQRSWWNPKETEACKFELLHLTASSLNESYGHNNPSGVSGVLGEADSTYYTRHNGNLITWNLQHHVEAGSTDGGALEDKPH</sequence>
<protein>
    <submittedName>
        <fullName evidence="1">Uncharacterized protein</fullName>
    </submittedName>
</protein>
<keyword evidence="2" id="KW-1185">Reference proteome</keyword>
<evidence type="ECO:0000313" key="2">
    <source>
        <dbReference type="Proteomes" id="UP001159363"/>
    </source>
</evidence>
<organism evidence="1 2">
    <name type="scientific">Dryococelus australis</name>
    <dbReference type="NCBI Taxonomy" id="614101"/>
    <lineage>
        <taxon>Eukaryota</taxon>
        <taxon>Metazoa</taxon>
        <taxon>Ecdysozoa</taxon>
        <taxon>Arthropoda</taxon>
        <taxon>Hexapoda</taxon>
        <taxon>Insecta</taxon>
        <taxon>Pterygota</taxon>
        <taxon>Neoptera</taxon>
        <taxon>Polyneoptera</taxon>
        <taxon>Phasmatodea</taxon>
        <taxon>Verophasmatodea</taxon>
        <taxon>Anareolatae</taxon>
        <taxon>Phasmatidae</taxon>
        <taxon>Eurycanthinae</taxon>
        <taxon>Dryococelus</taxon>
    </lineage>
</organism>
<name>A0ABQ9I6F4_9NEOP</name>
<evidence type="ECO:0000313" key="1">
    <source>
        <dbReference type="EMBL" id="KAJ8892214.1"/>
    </source>
</evidence>
<comment type="caution">
    <text evidence="1">The sequence shown here is derived from an EMBL/GenBank/DDBJ whole genome shotgun (WGS) entry which is preliminary data.</text>
</comment>
<gene>
    <name evidence="1" type="ORF">PR048_004794</name>
</gene>